<name>A0AA35M7R8_9HYPO</name>
<evidence type="ECO:0000256" key="1">
    <source>
        <dbReference type="SAM" id="MobiDB-lite"/>
    </source>
</evidence>
<proteinExistence type="predicted"/>
<keyword evidence="3" id="KW-1185">Reference proteome</keyword>
<evidence type="ECO:0000313" key="2">
    <source>
        <dbReference type="EMBL" id="CAI6091236.1"/>
    </source>
</evidence>
<feature type="region of interest" description="Disordered" evidence="1">
    <location>
        <begin position="1"/>
        <end position="22"/>
    </location>
</feature>
<gene>
    <name evidence="2" type="ORF">CCHLO57077_00013533</name>
</gene>
<accession>A0AA35M7R8</accession>
<dbReference type="AlphaFoldDB" id="A0AA35M7R8"/>
<comment type="caution">
    <text evidence="2">The sequence shown here is derived from an EMBL/GenBank/DDBJ whole genome shotgun (WGS) entry which is preliminary data.</text>
</comment>
<dbReference type="Proteomes" id="UP001160390">
    <property type="component" value="Unassembled WGS sequence"/>
</dbReference>
<dbReference type="EMBL" id="CABFNP030001099">
    <property type="protein sequence ID" value="CAI6091236.1"/>
    <property type="molecule type" value="Genomic_DNA"/>
</dbReference>
<organism evidence="2 3">
    <name type="scientific">Clonostachys chloroleuca</name>
    <dbReference type="NCBI Taxonomy" id="1926264"/>
    <lineage>
        <taxon>Eukaryota</taxon>
        <taxon>Fungi</taxon>
        <taxon>Dikarya</taxon>
        <taxon>Ascomycota</taxon>
        <taxon>Pezizomycotina</taxon>
        <taxon>Sordariomycetes</taxon>
        <taxon>Hypocreomycetidae</taxon>
        <taxon>Hypocreales</taxon>
        <taxon>Bionectriaceae</taxon>
        <taxon>Clonostachys</taxon>
    </lineage>
</organism>
<sequence>IPRSNQATQPNQGPNYDPEFESHIGVYRRRQRLLVARSIHFRASRADFETTCRAKLSSWADDEEDPGSNIKRFLADWPQYQERFEAQGMPSYRVIKDTFGNTRLSLVPGPGTMLLAKVFWPKTRLNSSP</sequence>
<feature type="non-terminal residue" evidence="2">
    <location>
        <position position="1"/>
    </location>
</feature>
<protein>
    <submittedName>
        <fullName evidence="2">Uncharacterized protein</fullName>
    </submittedName>
</protein>
<feature type="compositionally biased region" description="Polar residues" evidence="1">
    <location>
        <begin position="1"/>
        <end position="14"/>
    </location>
</feature>
<feature type="non-terminal residue" evidence="2">
    <location>
        <position position="129"/>
    </location>
</feature>
<evidence type="ECO:0000313" key="3">
    <source>
        <dbReference type="Proteomes" id="UP001160390"/>
    </source>
</evidence>
<reference evidence="2" key="1">
    <citation type="submission" date="2023-01" db="EMBL/GenBank/DDBJ databases">
        <authorList>
            <person name="Piombo E."/>
        </authorList>
    </citation>
    <scope>NUCLEOTIDE SEQUENCE</scope>
</reference>